<dbReference type="InterPro" id="IPR001851">
    <property type="entry name" value="ABC_transp_permease"/>
</dbReference>
<keyword evidence="2" id="KW-1003">Cell membrane</keyword>
<dbReference type="InterPro" id="IPR043428">
    <property type="entry name" value="LivM-like"/>
</dbReference>
<feature type="transmembrane region" description="Helical" evidence="7">
    <location>
        <begin position="50"/>
        <end position="70"/>
    </location>
</feature>
<gene>
    <name evidence="8" type="ORF">I6H06_14780</name>
    <name evidence="9" type="ORF">NFI99_22980</name>
</gene>
<dbReference type="GO" id="GO:0005886">
    <property type="term" value="C:plasma membrane"/>
    <property type="evidence" value="ECO:0007669"/>
    <property type="project" value="UniProtKB-SubCell"/>
</dbReference>
<dbReference type="GeneID" id="45698017"/>
<evidence type="ECO:0000313" key="10">
    <source>
        <dbReference type="Proteomes" id="UP000594892"/>
    </source>
</evidence>
<dbReference type="Proteomes" id="UP000594892">
    <property type="component" value="Chromosome 2"/>
</dbReference>
<evidence type="ECO:0000256" key="1">
    <source>
        <dbReference type="ARBA" id="ARBA00004651"/>
    </source>
</evidence>
<evidence type="ECO:0000256" key="6">
    <source>
        <dbReference type="SAM" id="MobiDB-lite"/>
    </source>
</evidence>
<dbReference type="CDD" id="cd06581">
    <property type="entry name" value="TM_PBP1_LivM_like"/>
    <property type="match status" value="1"/>
</dbReference>
<dbReference type="EMBL" id="CP065601">
    <property type="protein sequence ID" value="QPQ93499.1"/>
    <property type="molecule type" value="Genomic_DNA"/>
</dbReference>
<dbReference type="RefSeq" id="WP_015875713.1">
    <property type="nucleotide sequence ID" value="NZ_CP021074.1"/>
</dbReference>
<dbReference type="EMBL" id="CP099587">
    <property type="protein sequence ID" value="USS44502.1"/>
    <property type="molecule type" value="Genomic_DNA"/>
</dbReference>
<comment type="subcellular location">
    <subcellularLocation>
        <location evidence="1">Cell membrane</location>
        <topology evidence="1">Multi-pass membrane protein</topology>
    </subcellularLocation>
</comment>
<keyword evidence="5 7" id="KW-0472">Membrane</keyword>
<accession>A0AAP9Y460</accession>
<evidence type="ECO:0000256" key="5">
    <source>
        <dbReference type="ARBA" id="ARBA00023136"/>
    </source>
</evidence>
<dbReference type="AlphaFoldDB" id="A0AAP9Y460"/>
<protein>
    <submittedName>
        <fullName evidence="8">Branched-chain amino acid ABC transporter permease</fullName>
    </submittedName>
</protein>
<dbReference type="PANTHER" id="PTHR30482">
    <property type="entry name" value="HIGH-AFFINITY BRANCHED-CHAIN AMINO ACID TRANSPORT SYSTEM PERMEASE"/>
    <property type="match status" value="1"/>
</dbReference>
<sequence>MTLVTNLGLLSFLALSAYVLAIAGDFSFGQQALFAIGAYAGASATVLGGWPLGAALAVAAAAGALAGWLLRAATLRLSGLRFSLAMLAAAETIRQLLLLIRVQRPGPDGEPIGPGGDEGFAGIRYVFEHGMTPAQVALMVWAALGLVLVALAGFERTRRGRAWRMVGEDPALAAALGIDARRAKLAAATLAGAVAALGGALYAHCSTYIEPDNFDVMIGIHGLSYALIGGLGSPFGPLLGVALDLGLLEGTRFFHGYRMIAFGGLVAGLLVVRPRGLVDEALVARLGALLPRRASGRPPPAASGSAVARVFHPASPPTPTSTDTEQA</sequence>
<evidence type="ECO:0000313" key="11">
    <source>
        <dbReference type="Proteomes" id="UP001056386"/>
    </source>
</evidence>
<keyword evidence="11" id="KW-1185">Reference proteome</keyword>
<keyword evidence="4 7" id="KW-1133">Transmembrane helix</keyword>
<feature type="transmembrane region" description="Helical" evidence="7">
    <location>
        <begin position="82"/>
        <end position="100"/>
    </location>
</feature>
<evidence type="ECO:0000313" key="8">
    <source>
        <dbReference type="EMBL" id="QPQ93499.1"/>
    </source>
</evidence>
<feature type="transmembrane region" description="Helical" evidence="7">
    <location>
        <begin position="223"/>
        <end position="243"/>
    </location>
</feature>
<reference evidence="9" key="2">
    <citation type="submission" date="2022-06" db="EMBL/GenBank/DDBJ databases">
        <title>Draft genome sequence of Burkholderia glumae strain GR20004 isolated from rice panicle showing bacterial panicle blight.</title>
        <authorList>
            <person name="Choi S.Y."/>
            <person name="Lee Y.H."/>
        </authorList>
    </citation>
    <scope>NUCLEOTIDE SEQUENCE</scope>
    <source>
        <strain evidence="9">GR20004</strain>
    </source>
</reference>
<keyword evidence="3 7" id="KW-0812">Transmembrane</keyword>
<evidence type="ECO:0000256" key="4">
    <source>
        <dbReference type="ARBA" id="ARBA00022989"/>
    </source>
</evidence>
<feature type="transmembrane region" description="Helical" evidence="7">
    <location>
        <begin position="134"/>
        <end position="154"/>
    </location>
</feature>
<dbReference type="Proteomes" id="UP001056386">
    <property type="component" value="Chromosome 1"/>
</dbReference>
<proteinExistence type="predicted"/>
<evidence type="ECO:0000313" key="9">
    <source>
        <dbReference type="EMBL" id="USS44502.1"/>
    </source>
</evidence>
<name>A0AAP9Y460_BURGL</name>
<feature type="transmembrane region" description="Helical" evidence="7">
    <location>
        <begin position="255"/>
        <end position="272"/>
    </location>
</feature>
<feature type="transmembrane region" description="Helical" evidence="7">
    <location>
        <begin position="185"/>
        <end position="203"/>
    </location>
</feature>
<dbReference type="GO" id="GO:0015658">
    <property type="term" value="F:branched-chain amino acid transmembrane transporter activity"/>
    <property type="evidence" value="ECO:0007669"/>
    <property type="project" value="InterPro"/>
</dbReference>
<feature type="region of interest" description="Disordered" evidence="6">
    <location>
        <begin position="294"/>
        <end position="327"/>
    </location>
</feature>
<dbReference type="PANTHER" id="PTHR30482:SF20">
    <property type="entry name" value="HIGH-AFFINITY BRANCHED-CHAIN AMINO ACID TRANSPORT SYSTEM PERMEASE PROTEIN LIVM"/>
    <property type="match status" value="1"/>
</dbReference>
<evidence type="ECO:0000256" key="2">
    <source>
        <dbReference type="ARBA" id="ARBA00022475"/>
    </source>
</evidence>
<dbReference type="Pfam" id="PF02653">
    <property type="entry name" value="BPD_transp_2"/>
    <property type="match status" value="1"/>
</dbReference>
<evidence type="ECO:0000256" key="3">
    <source>
        <dbReference type="ARBA" id="ARBA00022692"/>
    </source>
</evidence>
<evidence type="ECO:0000256" key="7">
    <source>
        <dbReference type="SAM" id="Phobius"/>
    </source>
</evidence>
<reference evidence="8 10" key="1">
    <citation type="submission" date="2020-12" db="EMBL/GenBank/DDBJ databases">
        <title>FDA dAtabase for Regulatory Grade micrObial Sequences (FDA-ARGOS): Supporting development and validation of Infectious Disease Dx tests.</title>
        <authorList>
            <person name="Minogue T."/>
            <person name="Wolcott M."/>
            <person name="Wasieloski L."/>
            <person name="Aguilar W."/>
            <person name="Moore D."/>
            <person name="Jaissle J."/>
            <person name="Tallon L."/>
            <person name="Sadzewicz L."/>
            <person name="Zhao X."/>
            <person name="Boylan J."/>
            <person name="Ott S."/>
            <person name="Bowen H."/>
            <person name="Vavikolanu K."/>
            <person name="Mehta A."/>
            <person name="Aluvathingal J."/>
            <person name="Nadendla S."/>
            <person name="Yan Y."/>
            <person name="Sichtig H."/>
        </authorList>
    </citation>
    <scope>NUCLEOTIDE SEQUENCE [LARGE SCALE GENOMIC DNA]</scope>
    <source>
        <strain evidence="8 10">FDAARGOS_949</strain>
    </source>
</reference>
<organism evidence="8 10">
    <name type="scientific">Burkholderia glumae</name>
    <name type="common">Pseudomonas glumae</name>
    <dbReference type="NCBI Taxonomy" id="337"/>
    <lineage>
        <taxon>Bacteria</taxon>
        <taxon>Pseudomonadati</taxon>
        <taxon>Pseudomonadota</taxon>
        <taxon>Betaproteobacteria</taxon>
        <taxon>Burkholderiales</taxon>
        <taxon>Burkholderiaceae</taxon>
        <taxon>Burkholderia</taxon>
    </lineage>
</organism>